<proteinExistence type="inferred from homology"/>
<dbReference type="GO" id="GO:0005743">
    <property type="term" value="C:mitochondrial inner membrane"/>
    <property type="evidence" value="ECO:0007669"/>
    <property type="project" value="UniProtKB-SubCell"/>
</dbReference>
<dbReference type="PANTHER" id="PTHR15099:SF2">
    <property type="entry name" value="TRANSMEMBRANE PROTEIN 11, MITOCHONDRIAL"/>
    <property type="match status" value="1"/>
</dbReference>
<dbReference type="OrthoDB" id="9970856at2759"/>
<dbReference type="Proteomes" id="UP000770661">
    <property type="component" value="Unassembled WGS sequence"/>
</dbReference>
<reference evidence="9" key="1">
    <citation type="submission" date="2020-07" db="EMBL/GenBank/DDBJ databases">
        <title>The High-quality genome of the commercially important snow crab, Chionoecetes opilio.</title>
        <authorList>
            <person name="Jeong J.-H."/>
            <person name="Ryu S."/>
        </authorList>
    </citation>
    <scope>NUCLEOTIDE SEQUENCE</scope>
    <source>
        <strain evidence="9">MADBK_172401_WGS</strain>
        <tissue evidence="9">Digestive gland</tissue>
    </source>
</reference>
<keyword evidence="5" id="KW-0999">Mitochondrion inner membrane</keyword>
<sequence length="224" mass="24571">MVARTRGCERTAQRAAPRVGRRCLETEITRTQRDRSGQAVIRPAVKGGAESIVGASGGGLSSKIAIIREVYDSDSAHETFELELERALESGVPTIVIEPTTLGDETARWIAVGNCLHKTAVLSGFGAIISGLIWRDSAYVCIPLGTLSLFCTGVYTASWQFDPCCKYQVEYDSGLLSRLPLQSLSSASPVVLVRRDDSKRKILHSCISLASFSYCMWRLYQVYK</sequence>
<keyword evidence="4 9" id="KW-0812">Transmembrane</keyword>
<keyword evidence="7" id="KW-0496">Mitochondrion</keyword>
<evidence type="ECO:0000256" key="5">
    <source>
        <dbReference type="ARBA" id="ARBA00022792"/>
    </source>
</evidence>
<comment type="similarity">
    <text evidence="3">Belongs to the TMEM11 family.</text>
</comment>
<dbReference type="EMBL" id="JACEEZ010020979">
    <property type="protein sequence ID" value="KAG0713900.1"/>
    <property type="molecule type" value="Genomic_DNA"/>
</dbReference>
<evidence type="ECO:0000313" key="9">
    <source>
        <dbReference type="EMBL" id="KAG0713900.1"/>
    </source>
</evidence>
<dbReference type="PANTHER" id="PTHR15099">
    <property type="entry name" value="PROTEIN PM1"/>
    <property type="match status" value="1"/>
</dbReference>
<comment type="function">
    <text evidence="1">Plays a role in mitochondrial morphogenesis.</text>
</comment>
<keyword evidence="10" id="KW-1185">Reference proteome</keyword>
<evidence type="ECO:0000256" key="1">
    <source>
        <dbReference type="ARBA" id="ARBA00002812"/>
    </source>
</evidence>
<evidence type="ECO:0000256" key="4">
    <source>
        <dbReference type="ARBA" id="ARBA00022692"/>
    </source>
</evidence>
<dbReference type="GO" id="GO:0007007">
    <property type="term" value="P:inner mitochondrial membrane organization"/>
    <property type="evidence" value="ECO:0007669"/>
    <property type="project" value="TreeGrafter"/>
</dbReference>
<evidence type="ECO:0000256" key="3">
    <source>
        <dbReference type="ARBA" id="ARBA00006060"/>
    </source>
</evidence>
<dbReference type="Pfam" id="PF14972">
    <property type="entry name" value="Mito_morph_reg"/>
    <property type="match status" value="1"/>
</dbReference>
<comment type="caution">
    <text evidence="9">The sequence shown here is derived from an EMBL/GenBank/DDBJ whole genome shotgun (WGS) entry which is preliminary data.</text>
</comment>
<name>A0A8J4Y360_CHIOP</name>
<keyword evidence="6" id="KW-1133">Transmembrane helix</keyword>
<dbReference type="AlphaFoldDB" id="A0A8J4Y360"/>
<dbReference type="InterPro" id="IPR026120">
    <property type="entry name" value="TMEM11"/>
</dbReference>
<organism evidence="9 10">
    <name type="scientific">Chionoecetes opilio</name>
    <name type="common">Atlantic snow crab</name>
    <name type="synonym">Cancer opilio</name>
    <dbReference type="NCBI Taxonomy" id="41210"/>
    <lineage>
        <taxon>Eukaryota</taxon>
        <taxon>Metazoa</taxon>
        <taxon>Ecdysozoa</taxon>
        <taxon>Arthropoda</taxon>
        <taxon>Crustacea</taxon>
        <taxon>Multicrustacea</taxon>
        <taxon>Malacostraca</taxon>
        <taxon>Eumalacostraca</taxon>
        <taxon>Eucarida</taxon>
        <taxon>Decapoda</taxon>
        <taxon>Pleocyemata</taxon>
        <taxon>Brachyura</taxon>
        <taxon>Eubrachyura</taxon>
        <taxon>Majoidea</taxon>
        <taxon>Majidae</taxon>
        <taxon>Chionoecetes</taxon>
    </lineage>
</organism>
<accession>A0A8J4Y360</accession>
<evidence type="ECO:0000313" key="10">
    <source>
        <dbReference type="Proteomes" id="UP000770661"/>
    </source>
</evidence>
<gene>
    <name evidence="9" type="primary">tmem11</name>
    <name evidence="9" type="ORF">GWK47_015172</name>
</gene>
<comment type="subcellular location">
    <subcellularLocation>
        <location evidence="2">Mitochondrion inner membrane</location>
        <topology evidence="2">Multi-pass membrane protein</topology>
    </subcellularLocation>
</comment>
<protein>
    <submittedName>
        <fullName evidence="9">Transmembrane protein 11, mitochondrial</fullName>
    </submittedName>
</protein>
<evidence type="ECO:0000256" key="8">
    <source>
        <dbReference type="ARBA" id="ARBA00023136"/>
    </source>
</evidence>
<evidence type="ECO:0000256" key="2">
    <source>
        <dbReference type="ARBA" id="ARBA00004448"/>
    </source>
</evidence>
<evidence type="ECO:0000256" key="6">
    <source>
        <dbReference type="ARBA" id="ARBA00022989"/>
    </source>
</evidence>
<evidence type="ECO:0000256" key="7">
    <source>
        <dbReference type="ARBA" id="ARBA00023128"/>
    </source>
</evidence>
<keyword evidence="8" id="KW-0472">Membrane</keyword>